<dbReference type="Pfam" id="PF00134">
    <property type="entry name" value="Cyclin_N"/>
    <property type="match status" value="1"/>
</dbReference>
<evidence type="ECO:0000313" key="9">
    <source>
        <dbReference type="EMBL" id="KAJ6790677.1"/>
    </source>
</evidence>
<keyword evidence="3 5" id="KW-0195">Cyclin</keyword>
<feature type="domain" description="Cyclin C-terminal" evidence="8">
    <location>
        <begin position="331"/>
        <end position="452"/>
    </location>
</feature>
<accession>A0AAX6DH78</accession>
<dbReference type="SMART" id="SM00385">
    <property type="entry name" value="CYCLIN"/>
    <property type="match status" value="2"/>
</dbReference>
<proteinExistence type="inferred from homology"/>
<dbReference type="PANTHER" id="PTHR10177">
    <property type="entry name" value="CYCLINS"/>
    <property type="match status" value="1"/>
</dbReference>
<evidence type="ECO:0000256" key="2">
    <source>
        <dbReference type="ARBA" id="ARBA00022618"/>
    </source>
</evidence>
<evidence type="ECO:0000256" key="6">
    <source>
        <dbReference type="SAM" id="MobiDB-lite"/>
    </source>
</evidence>
<keyword evidence="4" id="KW-0131">Cell cycle</keyword>
<dbReference type="FunFam" id="1.10.472.10:FF:000032">
    <property type="entry name" value="G2/mitotic-specific cyclin-1"/>
    <property type="match status" value="1"/>
</dbReference>
<dbReference type="GO" id="GO:0016538">
    <property type="term" value="F:cyclin-dependent protein serine/threonine kinase regulator activity"/>
    <property type="evidence" value="ECO:0007669"/>
    <property type="project" value="InterPro"/>
</dbReference>
<reference evidence="10" key="2">
    <citation type="submission" date="2023-04" db="EMBL/GenBank/DDBJ databases">
        <authorList>
            <person name="Bruccoleri R.E."/>
            <person name="Oakeley E.J."/>
            <person name="Faust A.-M."/>
            <person name="Dessus-Babus S."/>
            <person name="Altorfer M."/>
            <person name="Burckhardt D."/>
            <person name="Oertli M."/>
            <person name="Naumann U."/>
            <person name="Petersen F."/>
            <person name="Wong J."/>
        </authorList>
    </citation>
    <scope>NUCLEOTIDE SEQUENCE</scope>
    <source>
        <strain evidence="10">GSM-AAB239-AS_SAM_17_03QT</strain>
        <tissue evidence="10">Leaf</tissue>
    </source>
</reference>
<dbReference type="Pfam" id="PF02984">
    <property type="entry name" value="Cyclin_C"/>
    <property type="match status" value="1"/>
</dbReference>
<evidence type="ECO:0000256" key="4">
    <source>
        <dbReference type="ARBA" id="ARBA00023306"/>
    </source>
</evidence>
<dbReference type="SUPFAM" id="SSF47954">
    <property type="entry name" value="Cyclin-like"/>
    <property type="match status" value="2"/>
</dbReference>
<protein>
    <submittedName>
        <fullName evidence="10">G2/mitotic-specific cyclin S13-7-like</fullName>
    </submittedName>
</protein>
<dbReference type="PIRSF" id="PIRSF001771">
    <property type="entry name" value="Cyclin_A_B_D_E"/>
    <property type="match status" value="1"/>
</dbReference>
<dbReference type="InterPro" id="IPR013763">
    <property type="entry name" value="Cyclin-like_dom"/>
</dbReference>
<feature type="domain" description="Cyclin-like" evidence="7">
    <location>
        <begin position="236"/>
        <end position="322"/>
    </location>
</feature>
<evidence type="ECO:0000259" key="7">
    <source>
        <dbReference type="SMART" id="SM00385"/>
    </source>
</evidence>
<dbReference type="AlphaFoldDB" id="A0AAX6DH78"/>
<name>A0AAX6DH78_IRIPA</name>
<evidence type="ECO:0000256" key="5">
    <source>
        <dbReference type="RuleBase" id="RU000383"/>
    </source>
</evidence>
<feature type="domain" description="Cyclin-like" evidence="7">
    <location>
        <begin position="335"/>
        <end position="421"/>
    </location>
</feature>
<organism evidence="10 11">
    <name type="scientific">Iris pallida</name>
    <name type="common">Sweet iris</name>
    <dbReference type="NCBI Taxonomy" id="29817"/>
    <lineage>
        <taxon>Eukaryota</taxon>
        <taxon>Viridiplantae</taxon>
        <taxon>Streptophyta</taxon>
        <taxon>Embryophyta</taxon>
        <taxon>Tracheophyta</taxon>
        <taxon>Spermatophyta</taxon>
        <taxon>Magnoliopsida</taxon>
        <taxon>Liliopsida</taxon>
        <taxon>Asparagales</taxon>
        <taxon>Iridaceae</taxon>
        <taxon>Iridoideae</taxon>
        <taxon>Irideae</taxon>
        <taxon>Iris</taxon>
    </lineage>
</organism>
<dbReference type="EMBL" id="JANAVB010045020">
    <property type="protein sequence ID" value="KAJ6790677.1"/>
    <property type="molecule type" value="Genomic_DNA"/>
</dbReference>
<gene>
    <name evidence="10" type="ORF">M6B38_246875</name>
    <name evidence="9" type="ORF">M6B38_247500</name>
</gene>
<dbReference type="CDD" id="cd20567">
    <property type="entry name" value="CYCLIN_AtCycB-like_rpt1"/>
    <property type="match status" value="1"/>
</dbReference>
<evidence type="ECO:0000313" key="11">
    <source>
        <dbReference type="Proteomes" id="UP001140949"/>
    </source>
</evidence>
<dbReference type="InterPro" id="IPR036915">
    <property type="entry name" value="Cyclin-like_sf"/>
</dbReference>
<dbReference type="InterPro" id="IPR006671">
    <property type="entry name" value="Cyclin_N"/>
</dbReference>
<evidence type="ECO:0000256" key="1">
    <source>
        <dbReference type="ARBA" id="ARBA00006955"/>
    </source>
</evidence>
<dbReference type="GO" id="GO:0010332">
    <property type="term" value="P:response to gamma radiation"/>
    <property type="evidence" value="ECO:0007669"/>
    <property type="project" value="UniProtKB-ARBA"/>
</dbReference>
<comment type="caution">
    <text evidence="10">The sequence shown here is derived from an EMBL/GenBank/DDBJ whole genome shotgun (WGS) entry which is preliminary data.</text>
</comment>
<dbReference type="PROSITE" id="PS00292">
    <property type="entry name" value="CYCLINS"/>
    <property type="match status" value="1"/>
</dbReference>
<keyword evidence="11" id="KW-1185">Reference proteome</keyword>
<dbReference type="InterPro" id="IPR039361">
    <property type="entry name" value="Cyclin"/>
</dbReference>
<dbReference type="Gene3D" id="1.10.472.10">
    <property type="entry name" value="Cyclin-like"/>
    <property type="match status" value="2"/>
</dbReference>
<dbReference type="SMART" id="SM01332">
    <property type="entry name" value="Cyclin_C"/>
    <property type="match status" value="1"/>
</dbReference>
<feature type="compositionally biased region" description="Low complexity" evidence="6">
    <location>
        <begin position="1"/>
        <end position="30"/>
    </location>
</feature>
<sequence>MATRRQVVVPQQQKGGVVAPKAKPKTAADGGPDGKNRRALGDIGNLVTARGAAAVAAEGKPQVSRPITRSFGAQLLANAQAAAAAAAAAGKVQKPVAVAADGAARKGPAKEAKPTKVTINAKPEVVIVEISPDSSAAAETATKKQQQKKKASSRKKVSTLTSVLTARSKAACGVVDETKLPVPDIDAADAEDQLAVADYVEDLYKFYKLSEGSSRPRDYIGSQAEINAKMRAILADWLIEVHSKFELMPESLYLTFHVIDRYLSAEGVAVPRRELQLVGVGAMLIACKYEEIWAPEVADFVAISDRAYSREQILATEKAILNKLEWSLTVPTPYVFLVRFIKASSMCCDDKEMEHMVFFLAELGLMQYSVVVAHTPSMIAASAVYAARCTLKKDPLWTSALRCHTGFAEPQLLDCAELLVRAHAAAPTDKLRFVYKKYSSSQLGGVALRPPATELMEQLKKKAAAGGGAAIKA</sequence>
<evidence type="ECO:0000256" key="3">
    <source>
        <dbReference type="ARBA" id="ARBA00023127"/>
    </source>
</evidence>
<dbReference type="GO" id="GO:0051301">
    <property type="term" value="P:cell division"/>
    <property type="evidence" value="ECO:0007669"/>
    <property type="project" value="UniProtKB-KW"/>
</dbReference>
<dbReference type="InterPro" id="IPR004367">
    <property type="entry name" value="Cyclin_C-dom"/>
</dbReference>
<dbReference type="InterPro" id="IPR046965">
    <property type="entry name" value="Cyclin_A/B-like"/>
</dbReference>
<dbReference type="InterPro" id="IPR048258">
    <property type="entry name" value="Cyclins_cyclin-box"/>
</dbReference>
<keyword evidence="2" id="KW-0132">Cell division</keyword>
<dbReference type="EMBL" id="JANAVB010044654">
    <property type="protein sequence ID" value="KAJ6791085.1"/>
    <property type="molecule type" value="Genomic_DNA"/>
</dbReference>
<comment type="similarity">
    <text evidence="1">Belongs to the cyclin family. Cyclin AB subfamily.</text>
</comment>
<reference evidence="10" key="1">
    <citation type="journal article" date="2023" name="GigaByte">
        <title>Genome assembly of the bearded iris, Iris pallida Lam.</title>
        <authorList>
            <person name="Bruccoleri R.E."/>
            <person name="Oakeley E.J."/>
            <person name="Faust A.M.E."/>
            <person name="Altorfer M."/>
            <person name="Dessus-Babus S."/>
            <person name="Burckhardt D."/>
            <person name="Oertli M."/>
            <person name="Naumann U."/>
            <person name="Petersen F."/>
            <person name="Wong J."/>
        </authorList>
    </citation>
    <scope>NUCLEOTIDE SEQUENCE</scope>
    <source>
        <strain evidence="10">GSM-AAB239-AS_SAM_17_03QT</strain>
    </source>
</reference>
<dbReference type="Proteomes" id="UP001140949">
    <property type="component" value="Unassembled WGS sequence"/>
</dbReference>
<feature type="region of interest" description="Disordered" evidence="6">
    <location>
        <begin position="1"/>
        <end position="40"/>
    </location>
</feature>
<evidence type="ECO:0000313" key="10">
    <source>
        <dbReference type="EMBL" id="KAJ6791085.1"/>
    </source>
</evidence>
<dbReference type="GO" id="GO:0044772">
    <property type="term" value="P:mitotic cell cycle phase transition"/>
    <property type="evidence" value="ECO:0007669"/>
    <property type="project" value="InterPro"/>
</dbReference>
<evidence type="ECO:0000259" key="8">
    <source>
        <dbReference type="SMART" id="SM01332"/>
    </source>
</evidence>